<dbReference type="PANTHER" id="PTHR12825">
    <property type="entry name" value="BNIP1-RELATED"/>
    <property type="match status" value="1"/>
</dbReference>
<dbReference type="Pfam" id="PF03908">
    <property type="entry name" value="Sec20"/>
    <property type="match status" value="1"/>
</dbReference>
<keyword evidence="8" id="KW-0472">Membrane</keyword>
<feature type="domain" description="Sec20 C-terminal" evidence="11">
    <location>
        <begin position="236"/>
        <end position="325"/>
    </location>
</feature>
<feature type="region of interest" description="Disordered" evidence="10">
    <location>
        <begin position="118"/>
        <end position="139"/>
    </location>
</feature>
<feature type="region of interest" description="Disordered" evidence="10">
    <location>
        <begin position="186"/>
        <end position="214"/>
    </location>
</feature>
<comment type="caution">
    <text evidence="12">The sequence shown here is derived from an EMBL/GenBank/DDBJ whole genome shotgun (WGS) entry which is preliminary data.</text>
</comment>
<dbReference type="PANTHER" id="PTHR12825:SF0">
    <property type="entry name" value="VESICLE TRANSPORT PROTEIN SEC20"/>
    <property type="match status" value="1"/>
</dbReference>
<keyword evidence="3" id="KW-0812">Transmembrane</keyword>
<keyword evidence="6" id="KW-1133">Transmembrane helix</keyword>
<proteinExistence type="inferred from homology"/>
<evidence type="ECO:0000256" key="6">
    <source>
        <dbReference type="ARBA" id="ARBA00022989"/>
    </source>
</evidence>
<evidence type="ECO:0000256" key="3">
    <source>
        <dbReference type="ARBA" id="ARBA00022692"/>
    </source>
</evidence>
<sequence>MRTAFFLLTNYFGVAADRGSLQDRLTALQETTAQLRELIDRLATVQFQPGSGPLSSSSSPSSNDLAGSIGSLVGGGGDEGNAAAAAAAASSANVASELAGEINQILREEEDELELLREETADLRSGRPGSEAEHRKTRLREGVGRLEEELKACRASFRKAQLSARRNLAAAQKQERDLLLASLTAMKPGSSPTSSEKNDTNAQQQHEKHTELFSPRERRRLAAKAKAQGQNNVVTASSDVTEALRRTHSLIAGEVAKSAFAAQTLAESTAALKELQSNYEGLDGLLARSRELVGTLLTSQKSDTWYLRTSLYVLFCTLCWLVFRRWLYGPLWWLVWFPLRTGLRTGKGVTSWAMSGGESGARMEVPVDDTRGEGRTIVRVGQEGAVPTVMVGREERGRGDEKGEESMVESVGRMVEDSLRGKDGLEEALNVSEEVDQPNPMKRMWEEEGVGEAEGIVVGEGMARDEL</sequence>
<feature type="region of interest" description="Disordered" evidence="10">
    <location>
        <begin position="49"/>
        <end position="72"/>
    </location>
</feature>
<dbReference type="InterPro" id="IPR005606">
    <property type="entry name" value="Sec20"/>
</dbReference>
<keyword evidence="5" id="KW-0931">ER-Golgi transport</keyword>
<dbReference type="GO" id="GO:0005484">
    <property type="term" value="F:SNAP receptor activity"/>
    <property type="evidence" value="ECO:0007669"/>
    <property type="project" value="InterPro"/>
</dbReference>
<feature type="region of interest" description="Disordered" evidence="10">
    <location>
        <begin position="448"/>
        <end position="467"/>
    </location>
</feature>
<feature type="compositionally biased region" description="Polar residues" evidence="10">
    <location>
        <begin position="190"/>
        <end position="204"/>
    </location>
</feature>
<gene>
    <name evidence="12" type="ORF">QBC47DRAFT_453941</name>
</gene>
<evidence type="ECO:0000256" key="5">
    <source>
        <dbReference type="ARBA" id="ARBA00022892"/>
    </source>
</evidence>
<dbReference type="GO" id="GO:0031201">
    <property type="term" value="C:SNARE complex"/>
    <property type="evidence" value="ECO:0007669"/>
    <property type="project" value="TreeGrafter"/>
</dbReference>
<comment type="subcellular location">
    <subcellularLocation>
        <location evidence="1">Endoplasmic reticulum membrane</location>
        <topology evidence="1">Single-pass type IV membrane protein</topology>
    </subcellularLocation>
</comment>
<reference evidence="12" key="1">
    <citation type="submission" date="2023-06" db="EMBL/GenBank/DDBJ databases">
        <title>Genome-scale phylogeny and comparative genomics of the fungal order Sordariales.</title>
        <authorList>
            <consortium name="Lawrence Berkeley National Laboratory"/>
            <person name="Hensen N."/>
            <person name="Bonometti L."/>
            <person name="Westerberg I."/>
            <person name="Brannstrom I.O."/>
            <person name="Guillou S."/>
            <person name="Cros-Aarteil S."/>
            <person name="Calhoun S."/>
            <person name="Haridas S."/>
            <person name="Kuo A."/>
            <person name="Mondo S."/>
            <person name="Pangilinan J."/>
            <person name="Riley R."/>
            <person name="Labutti K."/>
            <person name="Andreopoulos B."/>
            <person name="Lipzen A."/>
            <person name="Chen C."/>
            <person name="Yanf M."/>
            <person name="Daum C."/>
            <person name="Ng V."/>
            <person name="Clum A."/>
            <person name="Steindorff A."/>
            <person name="Ohm R."/>
            <person name="Martin F."/>
            <person name="Silar P."/>
            <person name="Natvig D."/>
            <person name="Lalanne C."/>
            <person name="Gautier V."/>
            <person name="Ament-Velasquez S.L."/>
            <person name="Kruys A."/>
            <person name="Hutchinson M.I."/>
            <person name="Powell A.J."/>
            <person name="Barry K."/>
            <person name="Miller A.N."/>
            <person name="Grigoriev I.V."/>
            <person name="Debuchy R."/>
            <person name="Gladieux P."/>
            <person name="Thoren M.H."/>
            <person name="Johannesson H."/>
        </authorList>
    </citation>
    <scope>NUCLEOTIDE SEQUENCE</scope>
    <source>
        <strain evidence="12">PSN4</strain>
    </source>
</reference>
<evidence type="ECO:0000256" key="8">
    <source>
        <dbReference type="ARBA" id="ARBA00023136"/>
    </source>
</evidence>
<evidence type="ECO:0000256" key="7">
    <source>
        <dbReference type="ARBA" id="ARBA00023054"/>
    </source>
</evidence>
<evidence type="ECO:0000256" key="9">
    <source>
        <dbReference type="ARBA" id="ARBA00037934"/>
    </source>
</evidence>
<keyword evidence="4" id="KW-0256">Endoplasmic reticulum</keyword>
<evidence type="ECO:0000256" key="10">
    <source>
        <dbReference type="SAM" id="MobiDB-lite"/>
    </source>
</evidence>
<dbReference type="EMBL" id="MU839839">
    <property type="protein sequence ID" value="KAK1752474.1"/>
    <property type="molecule type" value="Genomic_DNA"/>
</dbReference>
<dbReference type="GO" id="GO:0005789">
    <property type="term" value="C:endoplasmic reticulum membrane"/>
    <property type="evidence" value="ECO:0007669"/>
    <property type="project" value="UniProtKB-SubCell"/>
</dbReference>
<evidence type="ECO:0000256" key="4">
    <source>
        <dbReference type="ARBA" id="ARBA00022824"/>
    </source>
</evidence>
<dbReference type="Proteomes" id="UP001239445">
    <property type="component" value="Unassembled WGS sequence"/>
</dbReference>
<keyword evidence="13" id="KW-1185">Reference proteome</keyword>
<feature type="compositionally biased region" description="Basic and acidic residues" evidence="10">
    <location>
        <begin position="205"/>
        <end position="214"/>
    </location>
</feature>
<accession>A0AAJ0F8U2</accession>
<name>A0AAJ0F8U2_9PEZI</name>
<dbReference type="GO" id="GO:0006890">
    <property type="term" value="P:retrograde vesicle-mediated transport, Golgi to endoplasmic reticulum"/>
    <property type="evidence" value="ECO:0007669"/>
    <property type="project" value="InterPro"/>
</dbReference>
<evidence type="ECO:0000259" key="11">
    <source>
        <dbReference type="Pfam" id="PF03908"/>
    </source>
</evidence>
<evidence type="ECO:0000256" key="2">
    <source>
        <dbReference type="ARBA" id="ARBA00022448"/>
    </source>
</evidence>
<dbReference type="InterPro" id="IPR056173">
    <property type="entry name" value="Sec20_C"/>
</dbReference>
<dbReference type="AlphaFoldDB" id="A0AAJ0F8U2"/>
<comment type="similarity">
    <text evidence="9">Belongs to the SEC20 family.</text>
</comment>
<keyword evidence="7" id="KW-0175">Coiled coil</keyword>
<organism evidence="12 13">
    <name type="scientific">Echria macrotheca</name>
    <dbReference type="NCBI Taxonomy" id="438768"/>
    <lineage>
        <taxon>Eukaryota</taxon>
        <taxon>Fungi</taxon>
        <taxon>Dikarya</taxon>
        <taxon>Ascomycota</taxon>
        <taxon>Pezizomycotina</taxon>
        <taxon>Sordariomycetes</taxon>
        <taxon>Sordariomycetidae</taxon>
        <taxon>Sordariales</taxon>
        <taxon>Schizotheciaceae</taxon>
        <taxon>Echria</taxon>
    </lineage>
</organism>
<evidence type="ECO:0000313" key="13">
    <source>
        <dbReference type="Proteomes" id="UP001239445"/>
    </source>
</evidence>
<protein>
    <recommendedName>
        <fullName evidence="11">Sec20 C-terminal domain-containing protein</fullName>
    </recommendedName>
</protein>
<evidence type="ECO:0000313" key="12">
    <source>
        <dbReference type="EMBL" id="KAK1752474.1"/>
    </source>
</evidence>
<keyword evidence="2" id="KW-0813">Transport</keyword>
<evidence type="ECO:0000256" key="1">
    <source>
        <dbReference type="ARBA" id="ARBA00004163"/>
    </source>
</evidence>
<feature type="compositionally biased region" description="Low complexity" evidence="10">
    <location>
        <begin position="49"/>
        <end position="71"/>
    </location>
</feature>